<reference evidence="7" key="1">
    <citation type="submission" date="2017-02" db="EMBL/GenBank/DDBJ databases">
        <title>Tessaracoccus aquaemaris sp. nov., isolated from the intestine of a Korean rockfish, Sebastes schlegelii, in a marine aquaculture pond.</title>
        <authorList>
            <person name="Tak E.J."/>
            <person name="Bae J.-W."/>
        </authorList>
    </citation>
    <scope>NUCLEOTIDE SEQUENCE [LARGE SCALE GENOMIC DNA]</scope>
    <source>
        <strain evidence="7">NSG39</strain>
    </source>
</reference>
<dbReference type="Proteomes" id="UP000188145">
    <property type="component" value="Chromosome"/>
</dbReference>
<accession>A0A1Q2CT70</accession>
<gene>
    <name evidence="6" type="ORF">BW730_09860</name>
</gene>
<dbReference type="STRING" id="1332264.BW730_09860"/>
<evidence type="ECO:0000256" key="2">
    <source>
        <dbReference type="ARBA" id="ARBA00022723"/>
    </source>
</evidence>
<dbReference type="KEGG" id="tes:BW730_09860"/>
<dbReference type="InterPro" id="IPR024607">
    <property type="entry name" value="Sulfatase_CS"/>
</dbReference>
<evidence type="ECO:0000259" key="5">
    <source>
        <dbReference type="Pfam" id="PF00884"/>
    </source>
</evidence>
<dbReference type="Gene3D" id="3.40.720.10">
    <property type="entry name" value="Alkaline Phosphatase, subunit A"/>
    <property type="match status" value="1"/>
</dbReference>
<dbReference type="PROSITE" id="PS00523">
    <property type="entry name" value="SULFATASE_1"/>
    <property type="match status" value="1"/>
</dbReference>
<dbReference type="InterPro" id="IPR017850">
    <property type="entry name" value="Alkaline_phosphatase_core_sf"/>
</dbReference>
<keyword evidence="3" id="KW-0378">Hydrolase</keyword>
<dbReference type="Pfam" id="PF00884">
    <property type="entry name" value="Sulfatase"/>
    <property type="match status" value="1"/>
</dbReference>
<dbReference type="GO" id="GO:0046872">
    <property type="term" value="F:metal ion binding"/>
    <property type="evidence" value="ECO:0007669"/>
    <property type="project" value="UniProtKB-KW"/>
</dbReference>
<dbReference type="PANTHER" id="PTHR42693:SF53">
    <property type="entry name" value="ENDO-4-O-SULFATASE"/>
    <property type="match status" value="1"/>
</dbReference>
<dbReference type="PANTHER" id="PTHR42693">
    <property type="entry name" value="ARYLSULFATASE FAMILY MEMBER"/>
    <property type="match status" value="1"/>
</dbReference>
<dbReference type="EMBL" id="CP019606">
    <property type="protein sequence ID" value="AQP49309.1"/>
    <property type="molecule type" value="Genomic_DNA"/>
</dbReference>
<evidence type="ECO:0000256" key="1">
    <source>
        <dbReference type="ARBA" id="ARBA00008779"/>
    </source>
</evidence>
<dbReference type="InterPro" id="IPR000917">
    <property type="entry name" value="Sulfatase_N"/>
</dbReference>
<protein>
    <recommendedName>
        <fullName evidence="5">Sulfatase N-terminal domain-containing protein</fullName>
    </recommendedName>
</protein>
<evidence type="ECO:0000313" key="7">
    <source>
        <dbReference type="Proteomes" id="UP000188145"/>
    </source>
</evidence>
<keyword evidence="2" id="KW-0479">Metal-binding</keyword>
<keyword evidence="4" id="KW-0106">Calcium</keyword>
<evidence type="ECO:0000256" key="3">
    <source>
        <dbReference type="ARBA" id="ARBA00022801"/>
    </source>
</evidence>
<dbReference type="SUPFAM" id="SSF53649">
    <property type="entry name" value="Alkaline phosphatase-like"/>
    <property type="match status" value="1"/>
</dbReference>
<feature type="domain" description="Sulfatase N-terminal" evidence="5">
    <location>
        <begin position="4"/>
        <end position="331"/>
    </location>
</feature>
<evidence type="ECO:0000313" key="6">
    <source>
        <dbReference type="EMBL" id="AQP49309.1"/>
    </source>
</evidence>
<dbReference type="InterPro" id="IPR050738">
    <property type="entry name" value="Sulfatase"/>
</dbReference>
<sequence length="468" mass="51635">MRTNFVLVQTDDQGRWAVPWRMPELPMPHLAAFAESALELDQFYSASPVCSPSRASVLTGRLPSAHGVHDWIVGSRHPETWPDHYLEGQATTPEVLARAGYQCALSGKWHLGDARTPAPGFEYWYAHRYGGSGYFDAPIWRDGEAVEEERYFTHAVTEQALDFLTTRDHDRPFYLQVNYTAPHHPWVDNHLPEHLAQVEGCDFDSVPREAPHPWTEARPEFREAFANPVPQLAGYAASLIAVDDGFGRILAELDRQGIADTTVVAWFSDNGFSCGHHGIWGKGNGTYPLNFYDNSVRVPCVVRIPGGVTGVSDELLSAASWHATICELAGVAPPRDAYSVSESFADVLTGTREVPNDVVAVVSEYGDGRMVTDGRYVLVLRRGGPDELYDNAEDPEQRRNLVDDPAMVDVKARLANSLADWFAKGERPGCSGQGRSVTGYGQLQPVSRGLPDDESYVQIPCVGLDGMH</sequence>
<comment type="similarity">
    <text evidence="1">Belongs to the sulfatase family.</text>
</comment>
<dbReference type="AlphaFoldDB" id="A0A1Q2CT70"/>
<evidence type="ECO:0000256" key="4">
    <source>
        <dbReference type="ARBA" id="ARBA00022837"/>
    </source>
</evidence>
<organism evidence="6 7">
    <name type="scientific">Tessaracoccus aquimaris</name>
    <dbReference type="NCBI Taxonomy" id="1332264"/>
    <lineage>
        <taxon>Bacteria</taxon>
        <taxon>Bacillati</taxon>
        <taxon>Actinomycetota</taxon>
        <taxon>Actinomycetes</taxon>
        <taxon>Propionibacteriales</taxon>
        <taxon>Propionibacteriaceae</taxon>
        <taxon>Tessaracoccus</taxon>
    </lineage>
</organism>
<name>A0A1Q2CT70_9ACTN</name>
<proteinExistence type="inferred from homology"/>
<dbReference type="GO" id="GO:0004065">
    <property type="term" value="F:arylsulfatase activity"/>
    <property type="evidence" value="ECO:0007669"/>
    <property type="project" value="TreeGrafter"/>
</dbReference>
<keyword evidence="7" id="KW-1185">Reference proteome</keyword>